<name>A0ABP4PJW6_9ACTN</name>
<feature type="transmembrane region" description="Helical" evidence="5">
    <location>
        <begin position="117"/>
        <end position="136"/>
    </location>
</feature>
<evidence type="ECO:0008006" key="8">
    <source>
        <dbReference type="Google" id="ProtNLM"/>
    </source>
</evidence>
<keyword evidence="3 5" id="KW-1133">Transmembrane helix</keyword>
<organism evidence="6 7">
    <name type="scientific">Kribbella karoonensis</name>
    <dbReference type="NCBI Taxonomy" id="324851"/>
    <lineage>
        <taxon>Bacteria</taxon>
        <taxon>Bacillati</taxon>
        <taxon>Actinomycetota</taxon>
        <taxon>Actinomycetes</taxon>
        <taxon>Propionibacteriales</taxon>
        <taxon>Kribbellaceae</taxon>
        <taxon>Kribbella</taxon>
    </lineage>
</organism>
<gene>
    <name evidence="6" type="ORF">GCM10009742_26960</name>
</gene>
<feature type="transmembrane region" description="Helical" evidence="5">
    <location>
        <begin position="20"/>
        <end position="44"/>
    </location>
</feature>
<evidence type="ECO:0000256" key="2">
    <source>
        <dbReference type="ARBA" id="ARBA00022692"/>
    </source>
</evidence>
<evidence type="ECO:0000313" key="6">
    <source>
        <dbReference type="EMBL" id="GAA1581048.1"/>
    </source>
</evidence>
<sequence length="179" mass="18742">MVARGPTYSLPGDSGHEHKGAVLFNITVWVAEGFLALFFALAGLPKIFGKGINRWVGFDEVPGGLTILIGICEIAAAVGLIVPVLVGRVEWTTPLAGIGIVIISLMASGFHLRNREWLAALETVLWASLAGSVAAARWDKFATGPSLSGHDVVLLAQLVVVPAVIINLAVLTRATSPNA</sequence>
<feature type="transmembrane region" description="Helical" evidence="5">
    <location>
        <begin position="65"/>
        <end position="85"/>
    </location>
</feature>
<dbReference type="Proteomes" id="UP001500190">
    <property type="component" value="Unassembled WGS sequence"/>
</dbReference>
<dbReference type="EMBL" id="BAAAND010000004">
    <property type="protein sequence ID" value="GAA1581048.1"/>
    <property type="molecule type" value="Genomic_DNA"/>
</dbReference>
<keyword evidence="7" id="KW-1185">Reference proteome</keyword>
<dbReference type="InterPro" id="IPR032808">
    <property type="entry name" value="DoxX"/>
</dbReference>
<dbReference type="Pfam" id="PF13564">
    <property type="entry name" value="DoxX_2"/>
    <property type="match status" value="1"/>
</dbReference>
<protein>
    <recommendedName>
        <fullName evidence="8">DoxX family protein</fullName>
    </recommendedName>
</protein>
<comment type="subcellular location">
    <subcellularLocation>
        <location evidence="1">Membrane</location>
        <topology evidence="1">Multi-pass membrane protein</topology>
    </subcellularLocation>
</comment>
<evidence type="ECO:0000313" key="7">
    <source>
        <dbReference type="Proteomes" id="UP001500190"/>
    </source>
</evidence>
<feature type="transmembrane region" description="Helical" evidence="5">
    <location>
        <begin position="91"/>
        <end position="110"/>
    </location>
</feature>
<reference evidence="7" key="1">
    <citation type="journal article" date="2019" name="Int. J. Syst. Evol. Microbiol.">
        <title>The Global Catalogue of Microorganisms (GCM) 10K type strain sequencing project: providing services to taxonomists for standard genome sequencing and annotation.</title>
        <authorList>
            <consortium name="The Broad Institute Genomics Platform"/>
            <consortium name="The Broad Institute Genome Sequencing Center for Infectious Disease"/>
            <person name="Wu L."/>
            <person name="Ma J."/>
        </authorList>
    </citation>
    <scope>NUCLEOTIDE SEQUENCE [LARGE SCALE GENOMIC DNA]</scope>
    <source>
        <strain evidence="7">JCM 14304</strain>
    </source>
</reference>
<comment type="caution">
    <text evidence="6">The sequence shown here is derived from an EMBL/GenBank/DDBJ whole genome shotgun (WGS) entry which is preliminary data.</text>
</comment>
<accession>A0ABP4PJW6</accession>
<evidence type="ECO:0000256" key="3">
    <source>
        <dbReference type="ARBA" id="ARBA00022989"/>
    </source>
</evidence>
<proteinExistence type="predicted"/>
<evidence type="ECO:0000256" key="1">
    <source>
        <dbReference type="ARBA" id="ARBA00004141"/>
    </source>
</evidence>
<keyword evidence="4 5" id="KW-0472">Membrane</keyword>
<feature type="transmembrane region" description="Helical" evidence="5">
    <location>
        <begin position="152"/>
        <end position="171"/>
    </location>
</feature>
<keyword evidence="2 5" id="KW-0812">Transmembrane</keyword>
<evidence type="ECO:0000256" key="4">
    <source>
        <dbReference type="ARBA" id="ARBA00023136"/>
    </source>
</evidence>
<evidence type="ECO:0000256" key="5">
    <source>
        <dbReference type="SAM" id="Phobius"/>
    </source>
</evidence>